<dbReference type="KEGG" id="psyt:DSAG12_02689"/>
<reference evidence="2 3" key="1">
    <citation type="journal article" date="2020" name="Nature">
        <title>Isolation of an archaeon at the prokaryote-eukaryote interface.</title>
        <authorList>
            <person name="Imachi H."/>
            <person name="Nobu M.K."/>
            <person name="Nakahara N."/>
            <person name="Morono Y."/>
            <person name="Ogawara M."/>
            <person name="Takaki Y."/>
            <person name="Takano Y."/>
            <person name="Uematsu K."/>
            <person name="Ikuta T."/>
            <person name="Ito M."/>
            <person name="Matsui Y."/>
            <person name="Miyazaki M."/>
            <person name="Murata K."/>
            <person name="Saito Y."/>
            <person name="Sakai S."/>
            <person name="Song C."/>
            <person name="Tasumi E."/>
            <person name="Yamanaka Y."/>
            <person name="Yamaguchi T."/>
            <person name="Kamagata Y."/>
            <person name="Tamaki H."/>
            <person name="Takai K."/>
        </authorList>
    </citation>
    <scope>NUCLEOTIDE SEQUENCE [LARGE SCALE GENOMIC DNA]</scope>
    <source>
        <strain evidence="2 3">MK-D1</strain>
    </source>
</reference>
<dbReference type="EMBL" id="CP042905">
    <property type="protein sequence ID" value="QEE16859.1"/>
    <property type="molecule type" value="Genomic_DNA"/>
</dbReference>
<dbReference type="AlphaFoldDB" id="A0A5B9DC42"/>
<reference evidence="2 3" key="2">
    <citation type="journal article" date="2024" name="Int. J. Syst. Evol. Microbiol.">
        <title>Promethearchaeum syntrophicum gen. nov., sp. nov., an anaerobic, obligately syntrophic archaeon, the first isolate of the lineage 'Asgard' archaea, and proposal of the new archaeal phylum Promethearchaeota phyl. nov. and kingdom Promethearchaeati regn. nov.</title>
        <authorList>
            <person name="Imachi H."/>
            <person name="Nobu M.K."/>
            <person name="Kato S."/>
            <person name="Takaki Y."/>
            <person name="Miyazaki M."/>
            <person name="Miyata M."/>
            <person name="Ogawara M."/>
            <person name="Saito Y."/>
            <person name="Sakai S."/>
            <person name="Tahara Y.O."/>
            <person name="Takano Y."/>
            <person name="Tasumi E."/>
            <person name="Uematsu K."/>
            <person name="Yoshimura T."/>
            <person name="Itoh T."/>
            <person name="Ohkuma M."/>
            <person name="Takai K."/>
        </authorList>
    </citation>
    <scope>NUCLEOTIDE SEQUENCE [LARGE SCALE GENOMIC DNA]</scope>
    <source>
        <strain evidence="2 3">MK-D1</strain>
    </source>
</reference>
<feature type="transmembrane region" description="Helical" evidence="1">
    <location>
        <begin position="81"/>
        <end position="101"/>
    </location>
</feature>
<proteinExistence type="predicted"/>
<dbReference type="RefSeq" id="WP_147663786.1">
    <property type="nucleotide sequence ID" value="NZ_CP042905.2"/>
</dbReference>
<keyword evidence="1" id="KW-0812">Transmembrane</keyword>
<feature type="transmembrane region" description="Helical" evidence="1">
    <location>
        <begin position="108"/>
        <end position="133"/>
    </location>
</feature>
<sequence>MSENLDWQNKQGINFENEANQMTIQGGYDEEKQFDGSENESYAKENRQKEVSPLKTIFGTLVIIAIAWVLIAGFVNDTRYLQILGLSVLGLVVLSLIISLFRPGRVNFWALWYLGDLIEILVYIIALIIRIAIEIASSK</sequence>
<dbReference type="Proteomes" id="UP000321408">
    <property type="component" value="Chromosome"/>
</dbReference>
<protein>
    <submittedName>
        <fullName evidence="2">Uncharacterized protein</fullName>
    </submittedName>
</protein>
<name>A0A5B9DC42_9ARCH</name>
<feature type="transmembrane region" description="Helical" evidence="1">
    <location>
        <begin position="56"/>
        <end position="75"/>
    </location>
</feature>
<evidence type="ECO:0000313" key="2">
    <source>
        <dbReference type="EMBL" id="QEE16859.1"/>
    </source>
</evidence>
<keyword evidence="1" id="KW-1133">Transmembrane helix</keyword>
<dbReference type="GeneID" id="41330670"/>
<accession>A0A5B9DC42</accession>
<evidence type="ECO:0000313" key="3">
    <source>
        <dbReference type="Proteomes" id="UP000321408"/>
    </source>
</evidence>
<gene>
    <name evidence="2" type="ORF">DSAG12_02689</name>
</gene>
<organism evidence="2 3">
    <name type="scientific">Promethearchaeum syntrophicum</name>
    <dbReference type="NCBI Taxonomy" id="2594042"/>
    <lineage>
        <taxon>Archaea</taxon>
        <taxon>Promethearchaeati</taxon>
        <taxon>Promethearchaeota</taxon>
        <taxon>Promethearchaeia</taxon>
        <taxon>Promethearchaeales</taxon>
        <taxon>Promethearchaeaceae</taxon>
        <taxon>Promethearchaeum</taxon>
    </lineage>
</organism>
<keyword evidence="3" id="KW-1185">Reference proteome</keyword>
<keyword evidence="1" id="KW-0472">Membrane</keyword>
<evidence type="ECO:0000256" key="1">
    <source>
        <dbReference type="SAM" id="Phobius"/>
    </source>
</evidence>